<name>A0A6G1JP62_9PLEO</name>
<keyword evidence="1" id="KW-0732">Signal</keyword>
<feature type="signal peptide" evidence="1">
    <location>
        <begin position="1"/>
        <end position="22"/>
    </location>
</feature>
<evidence type="ECO:0000256" key="1">
    <source>
        <dbReference type="SAM" id="SignalP"/>
    </source>
</evidence>
<keyword evidence="3" id="KW-1185">Reference proteome</keyword>
<proteinExistence type="predicted"/>
<evidence type="ECO:0000313" key="2">
    <source>
        <dbReference type="EMBL" id="KAF2691953.1"/>
    </source>
</evidence>
<gene>
    <name evidence="2" type="ORF">K458DRAFT_8162</name>
</gene>
<reference evidence="2" key="1">
    <citation type="journal article" date="2020" name="Stud. Mycol.">
        <title>101 Dothideomycetes genomes: a test case for predicting lifestyles and emergence of pathogens.</title>
        <authorList>
            <person name="Haridas S."/>
            <person name="Albert R."/>
            <person name="Binder M."/>
            <person name="Bloem J."/>
            <person name="Labutti K."/>
            <person name="Salamov A."/>
            <person name="Andreopoulos B."/>
            <person name="Baker S."/>
            <person name="Barry K."/>
            <person name="Bills G."/>
            <person name="Bluhm B."/>
            <person name="Cannon C."/>
            <person name="Castanera R."/>
            <person name="Culley D."/>
            <person name="Daum C."/>
            <person name="Ezra D."/>
            <person name="Gonzalez J."/>
            <person name="Henrissat B."/>
            <person name="Kuo A."/>
            <person name="Liang C."/>
            <person name="Lipzen A."/>
            <person name="Lutzoni F."/>
            <person name="Magnuson J."/>
            <person name="Mondo S."/>
            <person name="Nolan M."/>
            <person name="Ohm R."/>
            <person name="Pangilinan J."/>
            <person name="Park H.-J."/>
            <person name="Ramirez L."/>
            <person name="Alfaro M."/>
            <person name="Sun H."/>
            <person name="Tritt A."/>
            <person name="Yoshinaga Y."/>
            <person name="Zwiers L.-H."/>
            <person name="Turgeon B."/>
            <person name="Goodwin S."/>
            <person name="Spatafora J."/>
            <person name="Crous P."/>
            <person name="Grigoriev I."/>
        </authorList>
    </citation>
    <scope>NUCLEOTIDE SEQUENCE</scope>
    <source>
        <strain evidence="2">CBS 122367</strain>
    </source>
</reference>
<protein>
    <recommendedName>
        <fullName evidence="4">Secreted protein</fullName>
    </recommendedName>
</protein>
<accession>A0A6G1JP62</accession>
<evidence type="ECO:0008006" key="4">
    <source>
        <dbReference type="Google" id="ProtNLM"/>
    </source>
</evidence>
<organism evidence="2 3">
    <name type="scientific">Lentithecium fluviatile CBS 122367</name>
    <dbReference type="NCBI Taxonomy" id="1168545"/>
    <lineage>
        <taxon>Eukaryota</taxon>
        <taxon>Fungi</taxon>
        <taxon>Dikarya</taxon>
        <taxon>Ascomycota</taxon>
        <taxon>Pezizomycotina</taxon>
        <taxon>Dothideomycetes</taxon>
        <taxon>Pleosporomycetidae</taxon>
        <taxon>Pleosporales</taxon>
        <taxon>Massarineae</taxon>
        <taxon>Lentitheciaceae</taxon>
        <taxon>Lentithecium</taxon>
    </lineage>
</organism>
<dbReference type="EMBL" id="MU005569">
    <property type="protein sequence ID" value="KAF2691953.1"/>
    <property type="molecule type" value="Genomic_DNA"/>
</dbReference>
<dbReference type="AlphaFoldDB" id="A0A6G1JP62"/>
<evidence type="ECO:0000313" key="3">
    <source>
        <dbReference type="Proteomes" id="UP000799291"/>
    </source>
</evidence>
<dbReference type="Proteomes" id="UP000799291">
    <property type="component" value="Unassembled WGS sequence"/>
</dbReference>
<sequence length="168" mass="18660">MQRTQPLLDMFLALFCILHTYAVTVYSAFDCCNPLLLPRSRHSRVLQPLHSSSYSHDIAACPILHMNPIRKVARHDNVVHASPLSWTPMSPLSLLRANWSPALHSPVTWLSTALTGLAEPGSTRLQQVRATIRAGPCHPVRTLLSSLISPAPDLSRSISLFNYISVLY</sequence>
<feature type="chain" id="PRO_5026161996" description="Secreted protein" evidence="1">
    <location>
        <begin position="23"/>
        <end position="168"/>
    </location>
</feature>